<accession>A0A8S9SDF2</accession>
<dbReference type="EMBL" id="QGKX02000088">
    <property type="protein sequence ID" value="KAF3590059.1"/>
    <property type="molecule type" value="Genomic_DNA"/>
</dbReference>
<proteinExistence type="predicted"/>
<protein>
    <submittedName>
        <fullName evidence="1">Uncharacterized protein</fullName>
    </submittedName>
</protein>
<dbReference type="AlphaFoldDB" id="A0A8S9SDF2"/>
<organism evidence="1 2">
    <name type="scientific">Brassica cretica</name>
    <name type="common">Mustard</name>
    <dbReference type="NCBI Taxonomy" id="69181"/>
    <lineage>
        <taxon>Eukaryota</taxon>
        <taxon>Viridiplantae</taxon>
        <taxon>Streptophyta</taxon>
        <taxon>Embryophyta</taxon>
        <taxon>Tracheophyta</taxon>
        <taxon>Spermatophyta</taxon>
        <taxon>Magnoliopsida</taxon>
        <taxon>eudicotyledons</taxon>
        <taxon>Gunneridae</taxon>
        <taxon>Pentapetalae</taxon>
        <taxon>rosids</taxon>
        <taxon>malvids</taxon>
        <taxon>Brassicales</taxon>
        <taxon>Brassicaceae</taxon>
        <taxon>Brassiceae</taxon>
        <taxon>Brassica</taxon>
    </lineage>
</organism>
<name>A0A8S9SDF2_BRACR</name>
<sequence length="129" mass="15001">MRNDEGIWYEVCLEEFGMYRPYWPYRSGSTKPQPNSTKDYSGENVTLKELHPVLTLELMTVEGIKSAWTGWIRLFGFMRCRHGAVMYATRRMICIITPLRAINILHPKEKLQDLSSRLMSPNLKKDSGC</sequence>
<evidence type="ECO:0000313" key="1">
    <source>
        <dbReference type="EMBL" id="KAF3590059.1"/>
    </source>
</evidence>
<dbReference type="Proteomes" id="UP000712600">
    <property type="component" value="Unassembled WGS sequence"/>
</dbReference>
<comment type="caution">
    <text evidence="1">The sequence shown here is derived from an EMBL/GenBank/DDBJ whole genome shotgun (WGS) entry which is preliminary data.</text>
</comment>
<gene>
    <name evidence="1" type="ORF">F2Q69_00029687</name>
</gene>
<evidence type="ECO:0000313" key="2">
    <source>
        <dbReference type="Proteomes" id="UP000712600"/>
    </source>
</evidence>
<reference evidence="1" key="1">
    <citation type="submission" date="2019-12" db="EMBL/GenBank/DDBJ databases">
        <title>Genome sequencing and annotation of Brassica cretica.</title>
        <authorList>
            <person name="Studholme D.J."/>
            <person name="Sarris P."/>
        </authorList>
    </citation>
    <scope>NUCLEOTIDE SEQUENCE</scope>
    <source>
        <strain evidence="1">PFS-109/04</strain>
        <tissue evidence="1">Leaf</tissue>
    </source>
</reference>